<evidence type="ECO:0000313" key="5">
    <source>
        <dbReference type="Proteomes" id="UP000198683"/>
    </source>
</evidence>
<dbReference type="Pfam" id="PF22725">
    <property type="entry name" value="GFO_IDH_MocA_C3"/>
    <property type="match status" value="1"/>
</dbReference>
<proteinExistence type="predicted"/>
<dbReference type="OrthoDB" id="9792085at2"/>
<gene>
    <name evidence="4" type="ORF">SAMN05421874_13220</name>
</gene>
<name>A0A1G9NTI8_9ACTN</name>
<dbReference type="InterPro" id="IPR050463">
    <property type="entry name" value="Gfo/Idh/MocA_oxidrdct_glycsds"/>
</dbReference>
<dbReference type="Proteomes" id="UP000198683">
    <property type="component" value="Unassembled WGS sequence"/>
</dbReference>
<keyword evidence="5" id="KW-1185">Reference proteome</keyword>
<dbReference type="Pfam" id="PF01408">
    <property type="entry name" value="GFO_IDH_MocA"/>
    <property type="match status" value="1"/>
</dbReference>
<evidence type="ECO:0000259" key="2">
    <source>
        <dbReference type="Pfam" id="PF01408"/>
    </source>
</evidence>
<feature type="domain" description="Gfo/Idh/MocA-like oxidoreductase N-terminal" evidence="2">
    <location>
        <begin position="7"/>
        <end position="132"/>
    </location>
</feature>
<dbReference type="PANTHER" id="PTHR43818:SF11">
    <property type="entry name" value="BCDNA.GH03377"/>
    <property type="match status" value="1"/>
</dbReference>
<dbReference type="InterPro" id="IPR000683">
    <property type="entry name" value="Gfo/Idh/MocA-like_OxRdtase_N"/>
</dbReference>
<dbReference type="PANTHER" id="PTHR43818">
    <property type="entry name" value="BCDNA.GH03377"/>
    <property type="match status" value="1"/>
</dbReference>
<dbReference type="STRING" id="683260.SAMN05421874_13220"/>
<organism evidence="4 5">
    <name type="scientific">Nonomuraea maritima</name>
    <dbReference type="NCBI Taxonomy" id="683260"/>
    <lineage>
        <taxon>Bacteria</taxon>
        <taxon>Bacillati</taxon>
        <taxon>Actinomycetota</taxon>
        <taxon>Actinomycetes</taxon>
        <taxon>Streptosporangiales</taxon>
        <taxon>Streptosporangiaceae</taxon>
        <taxon>Nonomuraea</taxon>
    </lineage>
</organism>
<dbReference type="GO" id="GO:0016491">
    <property type="term" value="F:oxidoreductase activity"/>
    <property type="evidence" value="ECO:0007669"/>
    <property type="project" value="UniProtKB-KW"/>
</dbReference>
<evidence type="ECO:0000259" key="3">
    <source>
        <dbReference type="Pfam" id="PF22725"/>
    </source>
</evidence>
<evidence type="ECO:0000256" key="1">
    <source>
        <dbReference type="ARBA" id="ARBA00023002"/>
    </source>
</evidence>
<accession>A0A1G9NTI8</accession>
<sequence>MSDNTTIGVGMVGYAFMGRVHSQAWRSVSAFFDLPLRPRMAAIAGRSKEHTEAAAAQLGWAAVETDWRELVKRDDVQIVDICTPGDSHAEIAIAALEAGKHVLCEKPLANTVAEAEIMAAAAAAAPGKSMVAFNYRRVPAIALARRYVEEGRLGEIRHVRAAYLQDWIVDPEFPLVWRLQKDKAGAGALGDIGSHIIDAAQFITGESILGVSALTETFIKERPLAAASAGLGATASSEKGEVTVDDAALFIGRLSGGGLASFEATRFAAGRKNAMRIEINGSLGSLAFDFEAMNELWFSAGGGGFERILVTEPDHPYVGAWWPPGHGLGYEHTFTHEIRDFLEAVATGVDPTPSFADGLRVQRVLEAVERSAAEGSRYTTVED</sequence>
<dbReference type="Gene3D" id="3.30.360.10">
    <property type="entry name" value="Dihydrodipicolinate Reductase, domain 2"/>
    <property type="match status" value="1"/>
</dbReference>
<dbReference type="GO" id="GO:0000166">
    <property type="term" value="F:nucleotide binding"/>
    <property type="evidence" value="ECO:0007669"/>
    <property type="project" value="InterPro"/>
</dbReference>
<reference evidence="4 5" key="1">
    <citation type="submission" date="2016-10" db="EMBL/GenBank/DDBJ databases">
        <authorList>
            <person name="de Groot N.N."/>
        </authorList>
    </citation>
    <scope>NUCLEOTIDE SEQUENCE [LARGE SCALE GENOMIC DNA]</scope>
    <source>
        <strain evidence="4 5">CGMCC 4.5681</strain>
    </source>
</reference>
<dbReference type="EMBL" id="FNFB01000032">
    <property type="protein sequence ID" value="SDL89671.1"/>
    <property type="molecule type" value="Genomic_DNA"/>
</dbReference>
<feature type="domain" description="GFO/IDH/MocA-like oxidoreductase" evidence="3">
    <location>
        <begin position="143"/>
        <end position="286"/>
    </location>
</feature>
<dbReference type="RefSeq" id="WP_090772785.1">
    <property type="nucleotide sequence ID" value="NZ_FNFB01000032.1"/>
</dbReference>
<keyword evidence="1" id="KW-0560">Oxidoreductase</keyword>
<protein>
    <submittedName>
        <fullName evidence="4">Predicted dehydrogenase</fullName>
    </submittedName>
</protein>
<dbReference type="SUPFAM" id="SSF55347">
    <property type="entry name" value="Glyceraldehyde-3-phosphate dehydrogenase-like, C-terminal domain"/>
    <property type="match status" value="1"/>
</dbReference>
<dbReference type="AlphaFoldDB" id="A0A1G9NTI8"/>
<dbReference type="InterPro" id="IPR055170">
    <property type="entry name" value="GFO_IDH_MocA-like_dom"/>
</dbReference>
<dbReference type="SUPFAM" id="SSF51735">
    <property type="entry name" value="NAD(P)-binding Rossmann-fold domains"/>
    <property type="match status" value="1"/>
</dbReference>
<dbReference type="Gene3D" id="3.40.50.720">
    <property type="entry name" value="NAD(P)-binding Rossmann-like Domain"/>
    <property type="match status" value="1"/>
</dbReference>
<evidence type="ECO:0000313" key="4">
    <source>
        <dbReference type="EMBL" id="SDL89671.1"/>
    </source>
</evidence>
<dbReference type="InterPro" id="IPR036291">
    <property type="entry name" value="NAD(P)-bd_dom_sf"/>
</dbReference>